<dbReference type="CDD" id="cd09612">
    <property type="entry name" value="Jacalin"/>
    <property type="match status" value="1"/>
</dbReference>
<keyword evidence="3" id="KW-0378">Hydrolase</keyword>
<dbReference type="PROSITE" id="PS51752">
    <property type="entry name" value="JACALIN_LECTIN"/>
    <property type="match status" value="1"/>
</dbReference>
<proteinExistence type="predicted"/>
<keyword evidence="2" id="KW-0430">Lectin</keyword>
<reference evidence="6" key="2">
    <citation type="submission" date="2021-12" db="EMBL/GenBank/DDBJ databases">
        <title>Resequencing data analysis of finger millet.</title>
        <authorList>
            <person name="Hatakeyama M."/>
            <person name="Aluri S."/>
            <person name="Balachadran M.T."/>
            <person name="Sivarajan S.R."/>
            <person name="Poveda L."/>
            <person name="Shimizu-Inatsugi R."/>
            <person name="Schlapbach R."/>
            <person name="Sreeman S.M."/>
            <person name="Shimizu K.K."/>
        </authorList>
    </citation>
    <scope>NUCLEOTIDE SEQUENCE</scope>
</reference>
<dbReference type="InterPro" id="IPR033734">
    <property type="entry name" value="Jacalin-like_lectin_dom_plant"/>
</dbReference>
<dbReference type="Pfam" id="PF01419">
    <property type="entry name" value="Jacalin"/>
    <property type="match status" value="1"/>
</dbReference>
<dbReference type="InterPro" id="IPR001229">
    <property type="entry name" value="Jacalin-like_lectin_dom"/>
</dbReference>
<dbReference type="PROSITE" id="PS00138">
    <property type="entry name" value="SUBTILASE_SER"/>
    <property type="match status" value="1"/>
</dbReference>
<dbReference type="InterPro" id="IPR023828">
    <property type="entry name" value="Peptidase_S8_Ser-AS"/>
</dbReference>
<keyword evidence="4" id="KW-0720">Serine protease</keyword>
<feature type="domain" description="Jacalin-type lectin" evidence="5">
    <location>
        <begin position="125"/>
        <end position="286"/>
    </location>
</feature>
<dbReference type="GO" id="GO:0008236">
    <property type="term" value="F:serine-type peptidase activity"/>
    <property type="evidence" value="ECO:0007669"/>
    <property type="project" value="UniProtKB-KW"/>
</dbReference>
<dbReference type="AlphaFoldDB" id="A0AAV5D816"/>
<evidence type="ECO:0000256" key="1">
    <source>
        <dbReference type="ARBA" id="ARBA00022670"/>
    </source>
</evidence>
<dbReference type="Gene3D" id="2.100.10.30">
    <property type="entry name" value="Jacalin-like lectin domain"/>
    <property type="match status" value="1"/>
</dbReference>
<gene>
    <name evidence="6" type="primary">ga24923</name>
    <name evidence="6" type="ORF">PR202_ga24923</name>
</gene>
<dbReference type="SUPFAM" id="SSF51101">
    <property type="entry name" value="Mannose-binding lectins"/>
    <property type="match status" value="1"/>
</dbReference>
<evidence type="ECO:0000256" key="3">
    <source>
        <dbReference type="ARBA" id="ARBA00022801"/>
    </source>
</evidence>
<dbReference type="GO" id="GO:0030246">
    <property type="term" value="F:carbohydrate binding"/>
    <property type="evidence" value="ECO:0007669"/>
    <property type="project" value="UniProtKB-KW"/>
</dbReference>
<dbReference type="EMBL" id="BQKI01000013">
    <property type="protein sequence ID" value="GJN07124.1"/>
    <property type="molecule type" value="Genomic_DNA"/>
</dbReference>
<dbReference type="Proteomes" id="UP001054889">
    <property type="component" value="Unassembled WGS sequence"/>
</dbReference>
<sequence length="295" mass="32399">MARLSGAAVLLILVVPLFMYTFALFVGIQLGRALERNPDSVNVVSVKGIVQFFAEELQRGRDFVGHERVLWIARPAPASPRAVGRYIGPNHVYSRPKIDDLEISERNITPTARSYNRNHTSPRGVISVGPWGGSGGQPFYMRGLSPPRLHSIILYHSSVIHSLACEYSLADNMEVNHKAGTWGLPHSFGSTAVRATFEYRYHRPVQINLSVEEHVISVEGTIGRFGSVPNSVITSLRFRTNTGRTYGPYGSESGTSFSIPAASGCIAGFWGRSGWLIDAIGVYIRQCPAKTRLQG</sequence>
<keyword evidence="7" id="KW-1185">Reference proteome</keyword>
<evidence type="ECO:0000256" key="2">
    <source>
        <dbReference type="ARBA" id="ARBA00022734"/>
    </source>
</evidence>
<keyword evidence="1" id="KW-0645">Protease</keyword>
<protein>
    <recommendedName>
        <fullName evidence="5">Jacalin-type lectin domain-containing protein</fullName>
    </recommendedName>
</protein>
<evidence type="ECO:0000259" key="5">
    <source>
        <dbReference type="PROSITE" id="PS51752"/>
    </source>
</evidence>
<organism evidence="6 7">
    <name type="scientific">Eleusine coracana subsp. coracana</name>
    <dbReference type="NCBI Taxonomy" id="191504"/>
    <lineage>
        <taxon>Eukaryota</taxon>
        <taxon>Viridiplantae</taxon>
        <taxon>Streptophyta</taxon>
        <taxon>Embryophyta</taxon>
        <taxon>Tracheophyta</taxon>
        <taxon>Spermatophyta</taxon>
        <taxon>Magnoliopsida</taxon>
        <taxon>Liliopsida</taxon>
        <taxon>Poales</taxon>
        <taxon>Poaceae</taxon>
        <taxon>PACMAD clade</taxon>
        <taxon>Chloridoideae</taxon>
        <taxon>Cynodonteae</taxon>
        <taxon>Eleusininae</taxon>
        <taxon>Eleusine</taxon>
    </lineage>
</organism>
<evidence type="ECO:0000256" key="4">
    <source>
        <dbReference type="ARBA" id="ARBA00022825"/>
    </source>
</evidence>
<dbReference type="GO" id="GO:0006508">
    <property type="term" value="P:proteolysis"/>
    <property type="evidence" value="ECO:0007669"/>
    <property type="project" value="UniProtKB-KW"/>
</dbReference>
<reference evidence="6" key="1">
    <citation type="journal article" date="2018" name="DNA Res.">
        <title>Multiple hybrid de novo genome assembly of finger millet, an orphan allotetraploid crop.</title>
        <authorList>
            <person name="Hatakeyama M."/>
            <person name="Aluri S."/>
            <person name="Balachadran M.T."/>
            <person name="Sivarajan S.R."/>
            <person name="Patrignani A."/>
            <person name="Gruter S."/>
            <person name="Poveda L."/>
            <person name="Shimizu-Inatsugi R."/>
            <person name="Baeten J."/>
            <person name="Francoijs K.J."/>
            <person name="Nataraja K.N."/>
            <person name="Reddy Y.A.N."/>
            <person name="Phadnis S."/>
            <person name="Ravikumar R.L."/>
            <person name="Schlapbach R."/>
            <person name="Sreeman S.M."/>
            <person name="Shimizu K.K."/>
        </authorList>
    </citation>
    <scope>NUCLEOTIDE SEQUENCE</scope>
</reference>
<evidence type="ECO:0000313" key="6">
    <source>
        <dbReference type="EMBL" id="GJN07124.1"/>
    </source>
</evidence>
<name>A0AAV5D816_ELECO</name>
<dbReference type="PANTHER" id="PTHR46506">
    <property type="entry name" value="OS05G0143600 PROTEIN"/>
    <property type="match status" value="1"/>
</dbReference>
<evidence type="ECO:0000313" key="7">
    <source>
        <dbReference type="Proteomes" id="UP001054889"/>
    </source>
</evidence>
<accession>A0AAV5D816</accession>
<dbReference type="InterPro" id="IPR036404">
    <property type="entry name" value="Jacalin-like_lectin_dom_sf"/>
</dbReference>
<dbReference type="SMART" id="SM00915">
    <property type="entry name" value="Jacalin"/>
    <property type="match status" value="1"/>
</dbReference>
<comment type="caution">
    <text evidence="6">The sequence shown here is derived from an EMBL/GenBank/DDBJ whole genome shotgun (WGS) entry which is preliminary data.</text>
</comment>